<name>A0A8B7BZG9_PHODC</name>
<feature type="compositionally biased region" description="Basic and acidic residues" evidence="3">
    <location>
        <begin position="292"/>
        <end position="305"/>
    </location>
</feature>
<accession>A0A8B7BZG9</accession>
<dbReference type="SUPFAM" id="SSF47027">
    <property type="entry name" value="Acyl-CoA binding protein"/>
    <property type="match status" value="1"/>
</dbReference>
<evidence type="ECO:0000313" key="5">
    <source>
        <dbReference type="Proteomes" id="UP000228380"/>
    </source>
</evidence>
<dbReference type="PROSITE" id="PS51228">
    <property type="entry name" value="ACB_2"/>
    <property type="match status" value="1"/>
</dbReference>
<sequence>MEFYEELLLTAVVSILLAFLIGKLAALGGTEGDLGRDVPADAAALPAAIGRGGEVFIEERRESVGESGGLGVEKVDDGCGSEAVLGSEGMEASEVEEEGERLERERLLEYILEKAQEVRTREFDQEEENIVEETFAKEEIVKTVDDLVKEGDGFPKDKVGVEKVMQLDEGHEGTGEEKRGIEEKWGSLLYGEDDWEGIEKSELEKLYGVAAAYADSKDGKEAVSRLSSDVQMQLYGLQKVATEGPCYEPQPMALKVTARSKWSAWQGLGTMIPEVAMEQYVNLLSEKIPGWRGEKTQDEAKHNDGTDSPMALGSGKGTPDSNSSLFYQPSSLTERLSEDSSCTQGDDVGGPKPLKQGLTKTFLFNLLSPTRVTFVSFY</sequence>
<evidence type="ECO:0000259" key="4">
    <source>
        <dbReference type="PROSITE" id="PS51228"/>
    </source>
</evidence>
<comment type="similarity">
    <text evidence="1">Belongs to the ACBP family.</text>
</comment>
<proteinExistence type="inferred from homology"/>
<dbReference type="GeneID" id="103706333"/>
<dbReference type="GO" id="GO:0000062">
    <property type="term" value="F:fatty-acyl-CoA binding"/>
    <property type="evidence" value="ECO:0007669"/>
    <property type="project" value="InterPro"/>
</dbReference>
<evidence type="ECO:0000256" key="3">
    <source>
        <dbReference type="SAM" id="MobiDB-lite"/>
    </source>
</evidence>
<dbReference type="InterPro" id="IPR000582">
    <property type="entry name" value="Acyl-CoA-binding_protein"/>
</dbReference>
<dbReference type="Pfam" id="PF00887">
    <property type="entry name" value="ACBP"/>
    <property type="match status" value="1"/>
</dbReference>
<keyword evidence="5" id="KW-1185">Reference proteome</keyword>
<evidence type="ECO:0000256" key="1">
    <source>
        <dbReference type="ARBA" id="ARBA00005567"/>
    </source>
</evidence>
<reference evidence="6" key="1">
    <citation type="submission" date="2025-08" db="UniProtKB">
        <authorList>
            <consortium name="RefSeq"/>
        </authorList>
    </citation>
    <scope>IDENTIFICATION</scope>
    <source>
        <tissue evidence="6">Young leaves</tissue>
    </source>
</reference>
<feature type="domain" description="ACB" evidence="4">
    <location>
        <begin position="203"/>
        <end position="293"/>
    </location>
</feature>
<dbReference type="KEGG" id="pda:103706333"/>
<keyword evidence="2" id="KW-0446">Lipid-binding</keyword>
<gene>
    <name evidence="6" type="primary">LOC103706333</name>
</gene>
<feature type="region of interest" description="Disordered" evidence="3">
    <location>
        <begin position="291"/>
        <end position="327"/>
    </location>
</feature>
<dbReference type="Proteomes" id="UP000228380">
    <property type="component" value="Unplaced"/>
</dbReference>
<dbReference type="OrthoDB" id="71307at2759"/>
<dbReference type="Gene3D" id="1.20.80.10">
    <property type="match status" value="1"/>
</dbReference>
<dbReference type="PANTHER" id="PTHR23310:SF105">
    <property type="entry name" value="ACYL-COA-BINDING DOMAIN-CONTAINING PROTEIN 5"/>
    <property type="match status" value="1"/>
</dbReference>
<dbReference type="PANTHER" id="PTHR23310">
    <property type="entry name" value="ACYL-COA-BINDING PROTEIN, ACBP"/>
    <property type="match status" value="1"/>
</dbReference>
<dbReference type="RefSeq" id="XP_008788613.1">
    <property type="nucleotide sequence ID" value="XM_008790391.4"/>
</dbReference>
<dbReference type="InterPro" id="IPR035984">
    <property type="entry name" value="Acyl-CoA-binding_sf"/>
</dbReference>
<dbReference type="GO" id="GO:0006631">
    <property type="term" value="P:fatty acid metabolic process"/>
    <property type="evidence" value="ECO:0007669"/>
    <property type="project" value="TreeGrafter"/>
</dbReference>
<dbReference type="InterPro" id="IPR014352">
    <property type="entry name" value="FERM/acyl-CoA-bd_prot_sf"/>
</dbReference>
<dbReference type="AlphaFoldDB" id="A0A8B7BZG9"/>
<evidence type="ECO:0000256" key="2">
    <source>
        <dbReference type="ARBA" id="ARBA00023121"/>
    </source>
</evidence>
<protein>
    <submittedName>
        <fullName evidence="6">Acyl-CoA-binding domain-containing protein 3-like isoform X1</fullName>
    </submittedName>
</protein>
<organism evidence="5 6">
    <name type="scientific">Phoenix dactylifera</name>
    <name type="common">Date palm</name>
    <dbReference type="NCBI Taxonomy" id="42345"/>
    <lineage>
        <taxon>Eukaryota</taxon>
        <taxon>Viridiplantae</taxon>
        <taxon>Streptophyta</taxon>
        <taxon>Embryophyta</taxon>
        <taxon>Tracheophyta</taxon>
        <taxon>Spermatophyta</taxon>
        <taxon>Magnoliopsida</taxon>
        <taxon>Liliopsida</taxon>
        <taxon>Arecaceae</taxon>
        <taxon>Coryphoideae</taxon>
        <taxon>Phoeniceae</taxon>
        <taxon>Phoenix</taxon>
    </lineage>
</organism>
<evidence type="ECO:0000313" key="6">
    <source>
        <dbReference type="RefSeq" id="XP_008788613.1"/>
    </source>
</evidence>